<gene>
    <name evidence="1" type="ORF">PSON_ATCC_30995.1.T0130214</name>
</gene>
<proteinExistence type="predicted"/>
<comment type="caution">
    <text evidence="1">The sequence shown here is derived from an EMBL/GenBank/DDBJ whole genome shotgun (WGS) entry which is preliminary data.</text>
</comment>
<dbReference type="EMBL" id="CAJJDN010000013">
    <property type="protein sequence ID" value="CAD8059391.1"/>
    <property type="molecule type" value="Genomic_DNA"/>
</dbReference>
<dbReference type="Proteomes" id="UP000692954">
    <property type="component" value="Unassembled WGS sequence"/>
</dbReference>
<reference evidence="1" key="1">
    <citation type="submission" date="2021-01" db="EMBL/GenBank/DDBJ databases">
        <authorList>
            <consortium name="Genoscope - CEA"/>
            <person name="William W."/>
        </authorList>
    </citation>
    <scope>NUCLEOTIDE SEQUENCE</scope>
</reference>
<dbReference type="AlphaFoldDB" id="A0A8S1KYF4"/>
<protein>
    <submittedName>
        <fullName evidence="1">Uncharacterized protein</fullName>
    </submittedName>
</protein>
<dbReference type="OrthoDB" id="305450at2759"/>
<name>A0A8S1KYF4_9CILI</name>
<evidence type="ECO:0000313" key="1">
    <source>
        <dbReference type="EMBL" id="CAD8059391.1"/>
    </source>
</evidence>
<organism evidence="1 2">
    <name type="scientific">Paramecium sonneborni</name>
    <dbReference type="NCBI Taxonomy" id="65129"/>
    <lineage>
        <taxon>Eukaryota</taxon>
        <taxon>Sar</taxon>
        <taxon>Alveolata</taxon>
        <taxon>Ciliophora</taxon>
        <taxon>Intramacronucleata</taxon>
        <taxon>Oligohymenophorea</taxon>
        <taxon>Peniculida</taxon>
        <taxon>Parameciidae</taxon>
        <taxon>Paramecium</taxon>
    </lineage>
</organism>
<accession>A0A8S1KYF4</accession>
<evidence type="ECO:0000313" key="2">
    <source>
        <dbReference type="Proteomes" id="UP000692954"/>
    </source>
</evidence>
<keyword evidence="2" id="KW-1185">Reference proteome</keyword>
<sequence>MQQLTLNQKEIPIQTYYQVIRKDLQDVNSRIINEKNENYFRNTKTQPDHSNFRLDFTLLDFLYNKIYPEKQKEQKNNSQQQQENNIYDYKQQQKYIDSNHKKSDPEKPKEQEHRSLQEIIVNYIQEHQQQKNQNNKQIYYKRDIKVFEDSQKILKEQIEEIQKNKFIDQIIQIFNKFYQGDSSQILLHNANWINKEDIMLYIKEAVLKFNLIPYKQTNDKDLKVTYLGVSGAFDTKSLVNEKNFQSFQSFSLVYSNQQKFIDKDCLQNLIRQDQYFVKLKLNNNNKIINEIQLLYRYFIKTKIKKFKPKIIVLLIEINDQFDFEIFFLQKILSQLEGISQHSLIAIPLLNQSSPLNYEKYLKSTIAIANAFLDYNYKRKCKAYYQCDEMSANQYQEYIQYFAQTQKEEQFYDLQYLSLKVRKSQYQSKSMEIEQEFKQQAQANFVNASENVIQQDNQQAKTFEFNIIGILNDKNQIELTKLFEKESKNPINISQVQYFISYDVDVQKEYFTICVVKGNQLFYDQFFYKTERKNQIDESIYLKLYRWEINKKLRSSFLLQGSLFYEFNVQFSREEEQKSKGSKFKYYVQVCKYDLLNIEKEPSIYKNYKEQNNYSLMNFTVTSIKQNKFIVLGGTFPSLNAENPFEFDIGTLSLTVEIFDVQDSALKVWTNGGKIKQYENSIAININDTSFLYFDAQTKYLAAPITSQIKRMTIFGQRNELKAENCKYINEQNFDFFQSKCKLFKSNNLNFKLIKQQKNINQLQFYLVVQEFVADNLKIINQQDIIDIQNLQKQLQLLSHMFYFTYDIYKQTLDIKVETCQFIIGQIEKQSSLQKACLYVNWLEDRKNQYIFHYNGHQNLYLLYFQDNPQKKMRKFTFEDTKEKEDNQDFDEVIFNDLENEQLWIVRKINHQNYISLDLFESDWINLQDVKDSVEDSITKVPMNFIYSINQINEDFCLIGLEVKWELEDDLRCPYLVVCTSTCIYQISIKLIRKQKWDNILNYKPNSWEREPLQFQQQAIHKQKQVEFNINMSIPAIVASLKNGDLLLFYTYCNVRKENEKLYELEIQYLILRDLNKRYYYDENQFEDKSREFQFKTIKYHSIEQVNAARINTVIIENNEFEFSIIVEESDSKLYKIFSGFQQKQYITVMKQCKILNGVAHGKNQCLIINPNNEFYQIE</sequence>